<keyword evidence="2" id="KW-1185">Reference proteome</keyword>
<dbReference type="RefSeq" id="WP_338062449.1">
    <property type="nucleotide sequence ID" value="NZ_JADBEL010000010.1"/>
</dbReference>
<sequence>MAPGFGGTIESNVYKKMRDVFADKYNLVTLQCAYFGEEFMQKPESINLKNGAKEVARYLNAAELEKFRKNPSSFFNLLSSKSGTLPFVANMNETENNFNDMGFMQAIDIVTALEAIKIILKENDLPFNEQKTIGYGHSHGAYLLHLSNRLAPHLFSYIINEALR</sequence>
<proteinExistence type="predicted"/>
<organism evidence="1 2">
    <name type="scientific">Sporosarcina limicola</name>
    <dbReference type="NCBI Taxonomy" id="34101"/>
    <lineage>
        <taxon>Bacteria</taxon>
        <taxon>Bacillati</taxon>
        <taxon>Bacillota</taxon>
        <taxon>Bacilli</taxon>
        <taxon>Bacillales</taxon>
        <taxon>Caryophanaceae</taxon>
        <taxon>Sporosarcina</taxon>
    </lineage>
</organism>
<dbReference type="InterPro" id="IPR022605">
    <property type="entry name" value="DUF2920"/>
</dbReference>
<protein>
    <submittedName>
        <fullName evidence="1">Uncharacterized sporulation protein YeaH/YhbH (DUF444 family)</fullName>
    </submittedName>
</protein>
<accession>A0A927MI33</accession>
<comment type="caution">
    <text evidence="1">The sequence shown here is derived from an EMBL/GenBank/DDBJ whole genome shotgun (WGS) entry which is preliminary data.</text>
</comment>
<dbReference type="EMBL" id="JADBEL010000010">
    <property type="protein sequence ID" value="MBE1555023.1"/>
    <property type="molecule type" value="Genomic_DNA"/>
</dbReference>
<dbReference type="Pfam" id="PF11144">
    <property type="entry name" value="DUF2920"/>
    <property type="match status" value="1"/>
</dbReference>
<reference evidence="1" key="1">
    <citation type="submission" date="2020-10" db="EMBL/GenBank/DDBJ databases">
        <title>Genomic Encyclopedia of Type Strains, Phase IV (KMG-IV): sequencing the most valuable type-strain genomes for metagenomic binning, comparative biology and taxonomic classification.</title>
        <authorList>
            <person name="Goeker M."/>
        </authorList>
    </citation>
    <scope>NUCLEOTIDE SEQUENCE</scope>
    <source>
        <strain evidence="1">DSM 13886</strain>
    </source>
</reference>
<gene>
    <name evidence="1" type="ORF">H4683_002122</name>
</gene>
<dbReference type="Proteomes" id="UP000658225">
    <property type="component" value="Unassembled WGS sequence"/>
</dbReference>
<dbReference type="AlphaFoldDB" id="A0A927MI33"/>
<evidence type="ECO:0000313" key="1">
    <source>
        <dbReference type="EMBL" id="MBE1555023.1"/>
    </source>
</evidence>
<evidence type="ECO:0000313" key="2">
    <source>
        <dbReference type="Proteomes" id="UP000658225"/>
    </source>
</evidence>
<name>A0A927MI33_9BACL</name>